<evidence type="ECO:0000313" key="2">
    <source>
        <dbReference type="EMBL" id="QHC36996.1"/>
    </source>
</evidence>
<dbReference type="GO" id="GO:0004519">
    <property type="term" value="F:endonuclease activity"/>
    <property type="evidence" value="ECO:0007669"/>
    <property type="project" value="UniProtKB-KW"/>
</dbReference>
<dbReference type="SUPFAM" id="SSF56219">
    <property type="entry name" value="DNase I-like"/>
    <property type="match status" value="1"/>
</dbReference>
<evidence type="ECO:0000313" key="3">
    <source>
        <dbReference type="Proteomes" id="UP000464674"/>
    </source>
</evidence>
<name>A0A857FS94_KOMXY</name>
<evidence type="ECO:0000259" key="1">
    <source>
        <dbReference type="Pfam" id="PF03372"/>
    </source>
</evidence>
<feature type="domain" description="Endonuclease/exonuclease/phosphatase" evidence="1">
    <location>
        <begin position="51"/>
        <end position="272"/>
    </location>
</feature>
<dbReference type="EMBL" id="CP041348">
    <property type="protein sequence ID" value="QHC36996.1"/>
    <property type="molecule type" value="Genomic_DNA"/>
</dbReference>
<proteinExistence type="predicted"/>
<dbReference type="AlphaFoldDB" id="A0A857FS94"/>
<keyword evidence="2" id="KW-0255">Endonuclease</keyword>
<dbReference type="Gene3D" id="3.60.10.10">
    <property type="entry name" value="Endonuclease/exonuclease/phosphatase"/>
    <property type="match status" value="1"/>
</dbReference>
<protein>
    <submittedName>
        <fullName evidence="2">Endonuclease/exonuclease/phosphatase family protein</fullName>
    </submittedName>
</protein>
<keyword evidence="2" id="KW-0378">Hydrolase</keyword>
<gene>
    <name evidence="2" type="ORF">FMA36_02485</name>
</gene>
<dbReference type="GO" id="GO:0004527">
    <property type="term" value="F:exonuclease activity"/>
    <property type="evidence" value="ECO:0007669"/>
    <property type="project" value="UniProtKB-KW"/>
</dbReference>
<keyword evidence="2" id="KW-0269">Exonuclease</keyword>
<dbReference type="Proteomes" id="UP000464674">
    <property type="component" value="Chromosome"/>
</dbReference>
<sequence length="310" mass="33495">MSMKPLPSCAPSRLTAPRRNRLPWPAAALAGLVMIWAACPAWAAGSLKVSTWNLEWLTTRVQGDPALPPDVTPRTPTDMARLAHYASRLAPDIVALEEVDDPALAARLFPAPAYHLFITGDPVVQKVAAAVRADLPVTRHPDVTALDVYAAGAPRHLRAGLDLTIGTGTDSLRVLVVHLKAGCRDSGPTDRRPACNTLRRQMAVVQDWIMERQDEGEPFAVLGDFNRLFAPDDPMLHTLGENGPLTLTTAGHASPCGAGTYFIDHIIMGGAARDWVQPDSLRVMLYRDRAQDGSAHLSDHCPVSVRLALP</sequence>
<dbReference type="InterPro" id="IPR005135">
    <property type="entry name" value="Endo/exonuclease/phosphatase"/>
</dbReference>
<dbReference type="Pfam" id="PF03372">
    <property type="entry name" value="Exo_endo_phos"/>
    <property type="match status" value="1"/>
</dbReference>
<accession>A0A857FS94</accession>
<keyword evidence="2" id="KW-0540">Nuclease</keyword>
<reference evidence="2 3" key="1">
    <citation type="journal article" date="2020" name="Carbohydr. Polym.">
        <title>Characterization and optimization of production of bacterial cellulose from strain CGMCC 17276 based on whole-genome analysis.</title>
        <authorList>
            <person name="Lu T."/>
            <person name="Gao H."/>
            <person name="Liao B."/>
            <person name="Wu J."/>
            <person name="Zhang W."/>
            <person name="Huang J."/>
            <person name="Liu M."/>
            <person name="Huang J."/>
            <person name="Chang Z."/>
            <person name="Jin M."/>
            <person name="Yi Z."/>
            <person name="Jiang D."/>
        </authorList>
    </citation>
    <scope>NUCLEOTIDE SEQUENCE [LARGE SCALE GENOMIC DNA]</scope>
    <source>
        <strain evidence="2 3">CGMCC 17276</strain>
    </source>
</reference>
<dbReference type="OrthoDB" id="395856at2"/>
<dbReference type="InterPro" id="IPR036691">
    <property type="entry name" value="Endo/exonu/phosph_ase_sf"/>
</dbReference>
<organism evidence="2 3">
    <name type="scientific">Komagataeibacter xylinus</name>
    <name type="common">Gluconacetobacter xylinus</name>
    <dbReference type="NCBI Taxonomy" id="28448"/>
    <lineage>
        <taxon>Bacteria</taxon>
        <taxon>Pseudomonadati</taxon>
        <taxon>Pseudomonadota</taxon>
        <taxon>Alphaproteobacteria</taxon>
        <taxon>Acetobacterales</taxon>
        <taxon>Acetobacteraceae</taxon>
        <taxon>Komagataeibacter</taxon>
    </lineage>
</organism>